<dbReference type="SMART" id="SM00086">
    <property type="entry name" value="PAC"/>
    <property type="match status" value="2"/>
</dbReference>
<dbReference type="OrthoDB" id="9124519at2"/>
<evidence type="ECO:0000256" key="6">
    <source>
        <dbReference type="PROSITE-ProRule" id="PRU00169"/>
    </source>
</evidence>
<dbReference type="RefSeq" id="WP_084011921.1">
    <property type="nucleotide sequence ID" value="NZ_CP012040.1"/>
</dbReference>
<feature type="domain" description="PAS" evidence="8">
    <location>
        <begin position="562"/>
        <end position="636"/>
    </location>
</feature>
<feature type="domain" description="Response regulatory" evidence="7">
    <location>
        <begin position="8"/>
        <end position="121"/>
    </location>
</feature>
<dbReference type="EC" id="2.7.13.3" evidence="2"/>
<organism evidence="10 11">
    <name type="scientific">Cyclobacterium amurskyense</name>
    <dbReference type="NCBI Taxonomy" id="320787"/>
    <lineage>
        <taxon>Bacteria</taxon>
        <taxon>Pseudomonadati</taxon>
        <taxon>Bacteroidota</taxon>
        <taxon>Cytophagia</taxon>
        <taxon>Cytophagales</taxon>
        <taxon>Cyclobacteriaceae</taxon>
        <taxon>Cyclobacterium</taxon>
    </lineage>
</organism>
<dbReference type="InterPro" id="IPR011006">
    <property type="entry name" value="CheY-like_superfamily"/>
</dbReference>
<dbReference type="CDD" id="cd00082">
    <property type="entry name" value="HisKA"/>
    <property type="match status" value="1"/>
</dbReference>
<reference evidence="10 11" key="1">
    <citation type="submission" date="2015-07" db="EMBL/GenBank/DDBJ databases">
        <authorList>
            <person name="Kim K.M."/>
        </authorList>
    </citation>
    <scope>NUCLEOTIDE SEQUENCE [LARGE SCALE GENOMIC DNA]</scope>
    <source>
        <strain evidence="10 11">KCTC 12363</strain>
    </source>
</reference>
<dbReference type="InterPro" id="IPR013655">
    <property type="entry name" value="PAS_fold_3"/>
</dbReference>
<dbReference type="EMBL" id="CP012040">
    <property type="protein sequence ID" value="AKP53446.1"/>
    <property type="molecule type" value="Genomic_DNA"/>
</dbReference>
<dbReference type="Pfam" id="PF13426">
    <property type="entry name" value="PAS_9"/>
    <property type="match status" value="1"/>
</dbReference>
<proteinExistence type="predicted"/>
<dbReference type="InterPro" id="IPR013767">
    <property type="entry name" value="PAS_fold"/>
</dbReference>
<dbReference type="CDD" id="cd00156">
    <property type="entry name" value="REC"/>
    <property type="match status" value="1"/>
</dbReference>
<dbReference type="SUPFAM" id="SSF55785">
    <property type="entry name" value="PYP-like sensor domain (PAS domain)"/>
    <property type="match status" value="5"/>
</dbReference>
<comment type="catalytic activity">
    <reaction evidence="1">
        <text>ATP + protein L-histidine = ADP + protein N-phospho-L-histidine.</text>
        <dbReference type="EC" id="2.7.13.3"/>
    </reaction>
</comment>
<feature type="domain" description="PAS" evidence="8">
    <location>
        <begin position="693"/>
        <end position="740"/>
    </location>
</feature>
<evidence type="ECO:0000313" key="11">
    <source>
        <dbReference type="Proteomes" id="UP000036520"/>
    </source>
</evidence>
<dbReference type="SMART" id="SM00091">
    <property type="entry name" value="PAS"/>
    <property type="match status" value="3"/>
</dbReference>
<sequence length="1007" mass="117260">MNNLYIQKVLVIVGVLEDYMLLKEMFEEIGIDKTQLNWYKTIGEVTSNHYDLVICDLNLPQSNRNEILAEIKLKLGQTPIIALTSNSELNFYIKLIQEGIQDVLIKETFDKVQLYKALRFSMNSQKLGLKPLKSENRVEKKPLKQDEVTYKKKENELKEIFQRMALAVSQPKDFGGRFEALLKIILVYTDLKLAEGWIMNIDNSRLNKVISCAQNFDFGDNSDGKNVFSEVKIGVGLPGLAWEKGEIIIWEDLKNHPGFTENKSFLKYKLKTAVAIPVYHDKFLVGVITLFSQKKKIELTSHFMLFEKISLQLGAELKRMKTEDELKTFFDLTPNLLFITNYKGEIKKGNLQTAKTLNCTEKDLIDKSFRKMIPQDYQAEFDQFLANLNKTKTIEDVDVPLLINDQLKWINISATLLFSGFYIYFVGKDITKQKGSEELLKRTHEIVRMGTWEVNIANNSVYWSHMTRVIHELDDAYKPELQTAINFYKEGYSRDLIEEKVGKAIKGEIKHFEVDAQIVTFLGNSLWVRIHAESEWLDGKLFRIYGSIQDINERKKVEEKLEDANIRYKLASKAASIGIYDWNIQENIVIWNDTMKSLYGLKENNLRIDYQTWQNFLLPDEVEKHIKIIQEALEDKVEYNTQYKIKLPKTGEIRIMKAMAKILRDDAGTPIRMVGINYDITNEEMYKLRLEKSNRDREDILESITDGFFAVDKNWIVTYWNKAAEKILLKCRENIVGKNLWEVYSDAIDLKLFNEYVISMETREERKFVDYYPGMDIWLEISSFPKENGIAVYFKDITSRIKHQQKLAEVQLLQEHVINSTKDLIWAIDDQYKLIMANKAYFDEMERSTGHRFKLGEPFNIPSNKKYINYWQGIFDQVLAGFQQNLTFSPKGIGLEPKTFQIGLYPIIDMVEGKKFVSGAACFAKDITDKVNHIAEIEMQNKKLREIAWKQSHVVRAPVARIMGLINLQNSMNYSGDELQEILDYIMDSSKELDRIIRDISDRSNQK</sequence>
<dbReference type="GO" id="GO:0006355">
    <property type="term" value="P:regulation of DNA-templated transcription"/>
    <property type="evidence" value="ECO:0007669"/>
    <property type="project" value="InterPro"/>
</dbReference>
<dbReference type="InterPro" id="IPR035965">
    <property type="entry name" value="PAS-like_dom_sf"/>
</dbReference>
<dbReference type="InterPro" id="IPR052162">
    <property type="entry name" value="Sensor_kinase/Photoreceptor"/>
</dbReference>
<dbReference type="InterPro" id="IPR000014">
    <property type="entry name" value="PAS"/>
</dbReference>
<gene>
    <name evidence="10" type="ORF">CA2015_4089</name>
</gene>
<evidence type="ECO:0000256" key="4">
    <source>
        <dbReference type="ARBA" id="ARBA00022679"/>
    </source>
</evidence>
<evidence type="ECO:0000256" key="1">
    <source>
        <dbReference type="ARBA" id="ARBA00000085"/>
    </source>
</evidence>
<dbReference type="Pfam" id="PF00072">
    <property type="entry name" value="Response_reg"/>
    <property type="match status" value="1"/>
</dbReference>
<keyword evidence="3 6" id="KW-0597">Phosphoprotein</keyword>
<dbReference type="KEGG" id="camu:CA2015_4089"/>
<dbReference type="InterPro" id="IPR000700">
    <property type="entry name" value="PAS-assoc_C"/>
</dbReference>
<protein>
    <recommendedName>
        <fullName evidence="2">histidine kinase</fullName>
        <ecNumber evidence="2">2.7.13.3</ecNumber>
    </recommendedName>
</protein>
<dbReference type="Pfam" id="PF00989">
    <property type="entry name" value="PAS"/>
    <property type="match status" value="1"/>
</dbReference>
<evidence type="ECO:0000259" key="7">
    <source>
        <dbReference type="PROSITE" id="PS50110"/>
    </source>
</evidence>
<dbReference type="PROSITE" id="PS50110">
    <property type="entry name" value="RESPONSE_REGULATORY"/>
    <property type="match status" value="1"/>
</dbReference>
<evidence type="ECO:0000256" key="2">
    <source>
        <dbReference type="ARBA" id="ARBA00012438"/>
    </source>
</evidence>
<evidence type="ECO:0000256" key="3">
    <source>
        <dbReference type="ARBA" id="ARBA00022553"/>
    </source>
</evidence>
<keyword evidence="5" id="KW-0418">Kinase</keyword>
<dbReference type="PANTHER" id="PTHR43304:SF1">
    <property type="entry name" value="PAC DOMAIN-CONTAINING PROTEIN"/>
    <property type="match status" value="1"/>
</dbReference>
<dbReference type="SUPFAM" id="SSF55781">
    <property type="entry name" value="GAF domain-like"/>
    <property type="match status" value="1"/>
</dbReference>
<dbReference type="NCBIfam" id="TIGR00229">
    <property type="entry name" value="sensory_box"/>
    <property type="match status" value="2"/>
</dbReference>
<feature type="domain" description="PAC" evidence="9">
    <location>
        <begin position="639"/>
        <end position="692"/>
    </location>
</feature>
<dbReference type="PROSITE" id="PS50112">
    <property type="entry name" value="PAS"/>
    <property type="match status" value="2"/>
</dbReference>
<evidence type="ECO:0000256" key="5">
    <source>
        <dbReference type="ARBA" id="ARBA00022777"/>
    </source>
</evidence>
<dbReference type="GO" id="GO:0000155">
    <property type="term" value="F:phosphorelay sensor kinase activity"/>
    <property type="evidence" value="ECO:0007669"/>
    <property type="project" value="InterPro"/>
</dbReference>
<dbReference type="PANTHER" id="PTHR43304">
    <property type="entry name" value="PHYTOCHROME-LIKE PROTEIN CPH1"/>
    <property type="match status" value="1"/>
</dbReference>
<dbReference type="SUPFAM" id="SSF52172">
    <property type="entry name" value="CheY-like"/>
    <property type="match status" value="1"/>
</dbReference>
<dbReference type="Gene3D" id="3.30.450.20">
    <property type="entry name" value="PAS domain"/>
    <property type="match status" value="4"/>
</dbReference>
<dbReference type="Pfam" id="PF08447">
    <property type="entry name" value="PAS_3"/>
    <property type="match status" value="1"/>
</dbReference>
<dbReference type="STRING" id="320787.CA2015_4089"/>
<name>A0A0H4PG35_9BACT</name>
<accession>A0A0H4PG35</accession>
<keyword evidence="4" id="KW-0808">Transferase</keyword>
<dbReference type="SUPFAM" id="SSF47384">
    <property type="entry name" value="Homodimeric domain of signal transducing histidine kinase"/>
    <property type="match status" value="1"/>
</dbReference>
<dbReference type="InterPro" id="IPR003661">
    <property type="entry name" value="HisK_dim/P_dom"/>
</dbReference>
<dbReference type="CDD" id="cd00130">
    <property type="entry name" value="PAS"/>
    <property type="match status" value="3"/>
</dbReference>
<dbReference type="Proteomes" id="UP000036520">
    <property type="component" value="Chromosome"/>
</dbReference>
<dbReference type="AlphaFoldDB" id="A0A0H4PG35"/>
<evidence type="ECO:0000313" key="10">
    <source>
        <dbReference type="EMBL" id="AKP53446.1"/>
    </source>
</evidence>
<dbReference type="Gene3D" id="3.30.450.40">
    <property type="match status" value="1"/>
</dbReference>
<dbReference type="InterPro" id="IPR036097">
    <property type="entry name" value="HisK_dim/P_sf"/>
</dbReference>
<dbReference type="Gene3D" id="3.40.50.2300">
    <property type="match status" value="1"/>
</dbReference>
<dbReference type="InterPro" id="IPR001610">
    <property type="entry name" value="PAC"/>
</dbReference>
<evidence type="ECO:0000259" key="9">
    <source>
        <dbReference type="PROSITE" id="PS50113"/>
    </source>
</evidence>
<feature type="domain" description="PAC" evidence="9">
    <location>
        <begin position="512"/>
        <end position="563"/>
    </location>
</feature>
<evidence type="ECO:0000259" key="8">
    <source>
        <dbReference type="PROSITE" id="PS50112"/>
    </source>
</evidence>
<feature type="modified residue" description="4-aspartylphosphate" evidence="6">
    <location>
        <position position="56"/>
    </location>
</feature>
<dbReference type="PROSITE" id="PS50113">
    <property type="entry name" value="PAC"/>
    <property type="match status" value="2"/>
</dbReference>
<keyword evidence="11" id="KW-1185">Reference proteome</keyword>
<dbReference type="InterPro" id="IPR029016">
    <property type="entry name" value="GAF-like_dom_sf"/>
</dbReference>
<dbReference type="InterPro" id="IPR001789">
    <property type="entry name" value="Sig_transdc_resp-reg_receiver"/>
</dbReference>